<evidence type="ECO:0000313" key="4">
    <source>
        <dbReference type="Proteomes" id="UP000179001"/>
    </source>
</evidence>
<accession>A0A1F5T0B8</accession>
<dbReference type="SUPFAM" id="SSF53756">
    <property type="entry name" value="UDP-Glycosyltransferase/glycogen phosphorylase"/>
    <property type="match status" value="1"/>
</dbReference>
<name>A0A1F5T0B8_9BACT</name>
<reference evidence="3 4" key="1">
    <citation type="journal article" date="2016" name="Nat. Commun.">
        <title>Thousands of microbial genomes shed light on interconnected biogeochemical processes in an aquifer system.</title>
        <authorList>
            <person name="Anantharaman K."/>
            <person name="Brown C.T."/>
            <person name="Hug L.A."/>
            <person name="Sharon I."/>
            <person name="Castelle C.J."/>
            <person name="Probst A.J."/>
            <person name="Thomas B.C."/>
            <person name="Singh A."/>
            <person name="Wilkins M.J."/>
            <person name="Karaoz U."/>
            <person name="Brodie E.L."/>
            <person name="Williams K.H."/>
            <person name="Hubbard S.S."/>
            <person name="Banfield J.F."/>
        </authorList>
    </citation>
    <scope>NUCLEOTIDE SEQUENCE [LARGE SCALE GENOMIC DNA]</scope>
</reference>
<feature type="domain" description="Glycosyl transferase family 1" evidence="1">
    <location>
        <begin position="222"/>
        <end position="363"/>
    </location>
</feature>
<protein>
    <recommendedName>
        <fullName evidence="5">Glycosyltransferase subfamily 4-like N-terminal domain-containing protein</fullName>
    </recommendedName>
</protein>
<dbReference type="InterPro" id="IPR050194">
    <property type="entry name" value="Glycosyltransferase_grp1"/>
</dbReference>
<feature type="domain" description="Glycosyltransferase subfamily 4-like N-terminal" evidence="2">
    <location>
        <begin position="16"/>
        <end position="220"/>
    </location>
</feature>
<dbReference type="Gene3D" id="3.40.50.2000">
    <property type="entry name" value="Glycogen Phosphorylase B"/>
    <property type="match status" value="2"/>
</dbReference>
<dbReference type="PANTHER" id="PTHR45947:SF13">
    <property type="entry name" value="TRANSFERASE"/>
    <property type="match status" value="1"/>
</dbReference>
<proteinExistence type="predicted"/>
<evidence type="ECO:0008006" key="5">
    <source>
        <dbReference type="Google" id="ProtNLM"/>
    </source>
</evidence>
<gene>
    <name evidence="3" type="ORF">A2478_03515</name>
</gene>
<evidence type="ECO:0000259" key="1">
    <source>
        <dbReference type="Pfam" id="PF00534"/>
    </source>
</evidence>
<dbReference type="InterPro" id="IPR028098">
    <property type="entry name" value="Glyco_trans_4-like_N"/>
</dbReference>
<dbReference type="Proteomes" id="UP000179001">
    <property type="component" value="Unassembled WGS sequence"/>
</dbReference>
<evidence type="ECO:0000259" key="2">
    <source>
        <dbReference type="Pfam" id="PF13439"/>
    </source>
</evidence>
<dbReference type="Pfam" id="PF00534">
    <property type="entry name" value="Glycos_transf_1"/>
    <property type="match status" value="1"/>
</dbReference>
<dbReference type="Pfam" id="PF13439">
    <property type="entry name" value="Glyco_transf_4"/>
    <property type="match status" value="1"/>
</dbReference>
<dbReference type="EMBL" id="MFGJ01000006">
    <property type="protein sequence ID" value="OGF32362.1"/>
    <property type="molecule type" value="Genomic_DNA"/>
</dbReference>
<dbReference type="GO" id="GO:0016757">
    <property type="term" value="F:glycosyltransferase activity"/>
    <property type="evidence" value="ECO:0007669"/>
    <property type="project" value="InterPro"/>
</dbReference>
<comment type="caution">
    <text evidence="3">The sequence shown here is derived from an EMBL/GenBank/DDBJ whole genome shotgun (WGS) entry which is preliminary data.</text>
</comment>
<dbReference type="InterPro" id="IPR001296">
    <property type="entry name" value="Glyco_trans_1"/>
</dbReference>
<dbReference type="AlphaFoldDB" id="A0A1F5T0B8"/>
<dbReference type="STRING" id="1798002.A2478_03515"/>
<sequence length="400" mass="46156">MKIAVISNLFEPYQRGGAEKIAKIMADTLAENHDVFVVSSKPFVTLDSFKTSMDSYQASFGKEIKVYRYYPLNLFYYLNDFKYPAIIRLFWHIIDVFNWDSANQIAKILEAEKPEIVICHNLKGLGYMLPRKLKKMNIKQILVLHDVQYAVPSGLIIKDRENSFASDGLFTGWYQDINKLLLKNIDILISPSKWLGDFYKEKGFWLDKKIEILNNPIKVDEKLIIKKTTFDNKKINYLFVGQLETHKGIELILKQFENKNDILQVVGDGTRFNELKTKYNKINIIFHGKMENSKLKELYSQADYVIVPSVCYENSPTVIYEAFNQGIPVIASNIGGIPELVAHNQTGWLFEAGDSISLQKALENSAKTVNYEAMQQNCLKKVREFDIIKYNEKLNNLLKS</sequence>
<organism evidence="3 4">
    <name type="scientific">Candidatus Falkowbacteria bacterium RIFOXYC2_FULL_36_12</name>
    <dbReference type="NCBI Taxonomy" id="1798002"/>
    <lineage>
        <taxon>Bacteria</taxon>
        <taxon>Candidatus Falkowiibacteriota</taxon>
    </lineage>
</organism>
<dbReference type="PANTHER" id="PTHR45947">
    <property type="entry name" value="SULFOQUINOVOSYL TRANSFERASE SQD2"/>
    <property type="match status" value="1"/>
</dbReference>
<evidence type="ECO:0000313" key="3">
    <source>
        <dbReference type="EMBL" id="OGF32362.1"/>
    </source>
</evidence>